<evidence type="ECO:0000259" key="7">
    <source>
        <dbReference type="Pfam" id="PF16363"/>
    </source>
</evidence>
<dbReference type="GO" id="GO:0008446">
    <property type="term" value="F:GDP-mannose 4,6-dehydratase activity"/>
    <property type="evidence" value="ECO:0007669"/>
    <property type="project" value="UniProtKB-EC"/>
</dbReference>
<evidence type="ECO:0000313" key="8">
    <source>
        <dbReference type="EMBL" id="RPD40485.1"/>
    </source>
</evidence>
<dbReference type="EMBL" id="RMBX01000007">
    <property type="protein sequence ID" value="RPD40485.1"/>
    <property type="molecule type" value="Genomic_DNA"/>
</dbReference>
<comment type="catalytic activity">
    <reaction evidence="1">
        <text>GDP-alpha-D-mannose = GDP-4-dehydro-alpha-D-rhamnose + H2O</text>
        <dbReference type="Rhea" id="RHEA:23820"/>
        <dbReference type="ChEBI" id="CHEBI:15377"/>
        <dbReference type="ChEBI" id="CHEBI:57527"/>
        <dbReference type="ChEBI" id="CHEBI:57964"/>
        <dbReference type="EC" id="4.2.1.47"/>
    </reaction>
</comment>
<feature type="domain" description="NAD(P)-binding" evidence="7">
    <location>
        <begin position="4"/>
        <end position="306"/>
    </location>
</feature>
<dbReference type="Gene3D" id="3.90.25.10">
    <property type="entry name" value="UDP-galactose 4-epimerase, domain 1"/>
    <property type="match status" value="1"/>
</dbReference>
<dbReference type="InterPro" id="IPR016040">
    <property type="entry name" value="NAD(P)-bd_dom"/>
</dbReference>
<evidence type="ECO:0000256" key="4">
    <source>
        <dbReference type="ARBA" id="ARBA00011989"/>
    </source>
</evidence>
<dbReference type="Pfam" id="PF16363">
    <property type="entry name" value="GDP_Man_Dehyd"/>
    <property type="match status" value="1"/>
</dbReference>
<dbReference type="PANTHER" id="PTHR43715:SF1">
    <property type="entry name" value="GDP-MANNOSE 4,6 DEHYDRATASE"/>
    <property type="match status" value="1"/>
</dbReference>
<sequence>MKAIITGISGQDGAYLAKLLLEKGYSVTGITRNNHTANLERLAYLNIEHQVQIEECDLMDLSAVINLIKTQDFDEIYNLAAQSSVGLSFSQPIGTLQFNTTSVINLLEAIRLSKKNIKFYQASSSEMYGKVKNLPVTIETPMHPLSPYAISKASAYWMVVNYRESYGLYACNGVLFNHESFLRAGNFFVKKIISEAVQNKDNPDWMLKVGNIDISRDFGYSAKYVEAMWLMLQQPCPKDYIICSGQSVKLRSIIEYVFKTLNISTEKYYIDKSLLRPTDIEDIYGDNEQARKELNWDYQYSFFDVIDLLIKEEQAFINNKNNNSQL</sequence>
<dbReference type="InterPro" id="IPR006368">
    <property type="entry name" value="GDP_Man_deHydtase"/>
</dbReference>
<dbReference type="CDD" id="cd05260">
    <property type="entry name" value="GDP_MD_SDR_e"/>
    <property type="match status" value="1"/>
</dbReference>
<comment type="cofactor">
    <cofactor evidence="2">
        <name>NADP(+)</name>
        <dbReference type="ChEBI" id="CHEBI:58349"/>
    </cofactor>
</comment>
<dbReference type="GO" id="GO:0042351">
    <property type="term" value="P:'de novo' GDP-L-fucose biosynthetic process"/>
    <property type="evidence" value="ECO:0007669"/>
    <property type="project" value="TreeGrafter"/>
</dbReference>
<dbReference type="EC" id="4.2.1.47" evidence="4"/>
<name>A0A3N4MAT3_9BACT</name>
<dbReference type="Gene3D" id="3.40.50.720">
    <property type="entry name" value="NAD(P)-binding Rossmann-like Domain"/>
    <property type="match status" value="1"/>
</dbReference>
<evidence type="ECO:0000256" key="2">
    <source>
        <dbReference type="ARBA" id="ARBA00001937"/>
    </source>
</evidence>
<protein>
    <recommendedName>
        <fullName evidence="4">GDP-mannose 4,6-dehydratase</fullName>
        <ecNumber evidence="4">4.2.1.47</ecNumber>
    </recommendedName>
</protein>
<proteinExistence type="inferred from homology"/>
<dbReference type="InterPro" id="IPR036291">
    <property type="entry name" value="NAD(P)-bd_dom_sf"/>
</dbReference>
<dbReference type="FunFam" id="3.40.50.720:FF:000924">
    <property type="entry name" value="GDP-mannose 4,6 dehydratase"/>
    <property type="match status" value="1"/>
</dbReference>
<evidence type="ECO:0000256" key="6">
    <source>
        <dbReference type="ARBA" id="ARBA00059383"/>
    </source>
</evidence>
<dbReference type="Proteomes" id="UP000279089">
    <property type="component" value="Unassembled WGS sequence"/>
</dbReference>
<dbReference type="PANTHER" id="PTHR43715">
    <property type="entry name" value="GDP-MANNOSE 4,6-DEHYDRATASE"/>
    <property type="match status" value="1"/>
</dbReference>
<reference evidence="9" key="1">
    <citation type="submission" date="2018-11" db="EMBL/GenBank/DDBJ databases">
        <title>Chitinophaga lutea sp.nov., isolate from arsenic contaminated soil.</title>
        <authorList>
            <person name="Zong Y."/>
        </authorList>
    </citation>
    <scope>NUCLEOTIDE SEQUENCE [LARGE SCALE GENOMIC DNA]</scope>
    <source>
        <strain evidence="9">YLT18</strain>
    </source>
</reference>
<dbReference type="RefSeq" id="WP_120517197.1">
    <property type="nucleotide sequence ID" value="NZ_QXZY01000008.1"/>
</dbReference>
<evidence type="ECO:0000256" key="1">
    <source>
        <dbReference type="ARBA" id="ARBA00000188"/>
    </source>
</evidence>
<comment type="caution">
    <text evidence="8">The sequence shown here is derived from an EMBL/GenBank/DDBJ whole genome shotgun (WGS) entry which is preliminary data.</text>
</comment>
<evidence type="ECO:0000256" key="3">
    <source>
        <dbReference type="ARBA" id="ARBA00009263"/>
    </source>
</evidence>
<accession>A0A3N4MAT3</accession>
<comment type="similarity">
    <text evidence="3">Belongs to the NAD(P)-dependent epimerase/dehydratase family. GDP-mannose 4,6-dehydratase subfamily.</text>
</comment>
<evidence type="ECO:0000256" key="5">
    <source>
        <dbReference type="ARBA" id="ARBA00023239"/>
    </source>
</evidence>
<dbReference type="SUPFAM" id="SSF51735">
    <property type="entry name" value="NAD(P)-binding Rossmann-fold domains"/>
    <property type="match status" value="1"/>
</dbReference>
<keyword evidence="5" id="KW-0456">Lyase</keyword>
<evidence type="ECO:0000313" key="9">
    <source>
        <dbReference type="Proteomes" id="UP000279089"/>
    </source>
</evidence>
<gene>
    <name evidence="8" type="ORF">EG028_14360</name>
</gene>
<keyword evidence="9" id="KW-1185">Reference proteome</keyword>
<organism evidence="8 9">
    <name type="scientific">Chitinophaga barathri</name>
    <dbReference type="NCBI Taxonomy" id="1647451"/>
    <lineage>
        <taxon>Bacteria</taxon>
        <taxon>Pseudomonadati</taxon>
        <taxon>Bacteroidota</taxon>
        <taxon>Chitinophagia</taxon>
        <taxon>Chitinophagales</taxon>
        <taxon>Chitinophagaceae</taxon>
        <taxon>Chitinophaga</taxon>
    </lineage>
</organism>
<dbReference type="OrthoDB" id="9803111at2"/>
<comment type="function">
    <text evidence="6">Catalyzes the conversion of GDP-D-mannose to GDP-4-dehydro-6-deoxy-D-mannose.</text>
</comment>
<dbReference type="AlphaFoldDB" id="A0A3N4MAT3"/>